<feature type="domain" description="Methyltransferase" evidence="1">
    <location>
        <begin position="148"/>
        <end position="244"/>
    </location>
</feature>
<keyword evidence="2" id="KW-0489">Methyltransferase</keyword>
<dbReference type="InterPro" id="IPR050508">
    <property type="entry name" value="Methyltransf_Superfamily"/>
</dbReference>
<evidence type="ECO:0000313" key="2">
    <source>
        <dbReference type="EMBL" id="AZB72343.1"/>
    </source>
</evidence>
<dbReference type="EC" id="2.1.-.-" evidence="2"/>
<reference evidence="2 3" key="1">
    <citation type="journal article" date="2018" name="Sci. Rep.">
        <title>Genome Features and Biochemical Characteristics of a Robust, Fast Growing and Naturally Transformable Cyanobacterium Synechococcus elongatus PCC 11801 Isolated from India.</title>
        <authorList>
            <person name="Jaiswal D."/>
            <person name="Sengupta A."/>
            <person name="Sohoni S."/>
            <person name="Sengupta S."/>
            <person name="Phadnavis A.G."/>
            <person name="Pakrasi H.B."/>
            <person name="Wangikar P.P."/>
        </authorList>
    </citation>
    <scope>NUCLEOTIDE SEQUENCE [LARGE SCALE GENOMIC DNA]</scope>
    <source>
        <strain evidence="2 3">PCC 11801</strain>
    </source>
</reference>
<dbReference type="GO" id="GO:0032259">
    <property type="term" value="P:methylation"/>
    <property type="evidence" value="ECO:0007669"/>
    <property type="project" value="UniProtKB-KW"/>
</dbReference>
<dbReference type="CDD" id="cd02440">
    <property type="entry name" value="AdoMet_MTases"/>
    <property type="match status" value="1"/>
</dbReference>
<name>A0AAN1UU90_SYNEL</name>
<dbReference type="AlphaFoldDB" id="A0AAN1UU90"/>
<dbReference type="InterPro" id="IPR041698">
    <property type="entry name" value="Methyltransf_25"/>
</dbReference>
<dbReference type="RefSeq" id="WP_208676497.1">
    <property type="nucleotide sequence ID" value="NZ_CP030139.2"/>
</dbReference>
<organism evidence="2 3">
    <name type="scientific">Synechococcus elongatus PCC 11801</name>
    <dbReference type="NCBI Taxonomy" id="2219813"/>
    <lineage>
        <taxon>Bacteria</taxon>
        <taxon>Bacillati</taxon>
        <taxon>Cyanobacteriota</taxon>
        <taxon>Cyanophyceae</taxon>
        <taxon>Synechococcales</taxon>
        <taxon>Synechococcaceae</taxon>
        <taxon>Synechococcus</taxon>
    </lineage>
</organism>
<evidence type="ECO:0000313" key="3">
    <source>
        <dbReference type="Proteomes" id="UP000267249"/>
    </source>
</evidence>
<dbReference type="Pfam" id="PF13649">
    <property type="entry name" value="Methyltransf_25"/>
    <property type="match status" value="1"/>
</dbReference>
<dbReference type="InterPro" id="IPR029063">
    <property type="entry name" value="SAM-dependent_MTases_sf"/>
</dbReference>
<dbReference type="PANTHER" id="PTHR42912:SF68">
    <property type="entry name" value="METHYLTRANSFERASE TYPE 11 DOMAIN-CONTAINING PROTEIN"/>
    <property type="match status" value="1"/>
</dbReference>
<sequence length="313" mass="34585">MTATTVKPMGLASRLVSGILQIQPLFDLARKRARSMMVQRASQIGVDWPARTAALRQRQSEQSFSPDWEQDLQALTNPDLQYPSYYVAPFHAYPEGNLGWDPAMEVEVAALSVHARIWPEAGAQGDAQLRASYHQVLKEQLPTAPQRILDIGCSVGMSTFTLQDTFPEAAIAGLDLSPYFLAVAKYQSEQAGRSVLWHHAAAEATGLPDQSFDLVSSCLVFHELPAQAAQDILKEARRLLPVGGHIALMDMNPQSEVFAKMPPYILTLLKSTEPYIDEYFSLDLDAVFQTAGFTAPTRVRNSPRHHTLIAQAI</sequence>
<gene>
    <name evidence="2" type="ORF">DOP62_06055</name>
</gene>
<dbReference type="Gene3D" id="3.40.50.150">
    <property type="entry name" value="Vaccinia Virus protein VP39"/>
    <property type="match status" value="1"/>
</dbReference>
<keyword evidence="2" id="KW-0808">Transferase</keyword>
<dbReference type="SUPFAM" id="SSF53335">
    <property type="entry name" value="S-adenosyl-L-methionine-dependent methyltransferases"/>
    <property type="match status" value="1"/>
</dbReference>
<proteinExistence type="predicted"/>
<evidence type="ECO:0000259" key="1">
    <source>
        <dbReference type="Pfam" id="PF13649"/>
    </source>
</evidence>
<accession>A0AAN1UU90</accession>
<protein>
    <submittedName>
        <fullName evidence="2">Class I SAM-dependent methyltransferase</fullName>
        <ecNumber evidence="2">2.1.-.-</ecNumber>
    </submittedName>
</protein>
<dbReference type="PANTHER" id="PTHR42912">
    <property type="entry name" value="METHYLTRANSFERASE"/>
    <property type="match status" value="1"/>
</dbReference>
<dbReference type="GO" id="GO:0008168">
    <property type="term" value="F:methyltransferase activity"/>
    <property type="evidence" value="ECO:0007669"/>
    <property type="project" value="UniProtKB-KW"/>
</dbReference>
<dbReference type="EMBL" id="CP030139">
    <property type="protein sequence ID" value="AZB72343.1"/>
    <property type="molecule type" value="Genomic_DNA"/>
</dbReference>
<dbReference type="Proteomes" id="UP000267249">
    <property type="component" value="Chromosome"/>
</dbReference>